<dbReference type="Pfam" id="PF05552">
    <property type="entry name" value="MS_channel_1st_1"/>
    <property type="match status" value="2"/>
</dbReference>
<gene>
    <name evidence="3" type="ORF">BKA15_002167</name>
</gene>
<dbReference type="Proteomes" id="UP000569914">
    <property type="component" value="Unassembled WGS sequence"/>
</dbReference>
<dbReference type="InterPro" id="IPR008910">
    <property type="entry name" value="MSC_TM_helix"/>
</dbReference>
<accession>A0A7Y9I650</accession>
<evidence type="ECO:0000256" key="2">
    <source>
        <dbReference type="SAM" id="Phobius"/>
    </source>
</evidence>
<keyword evidence="2" id="KW-0812">Transmembrane</keyword>
<keyword evidence="2" id="KW-0472">Membrane</keyword>
<evidence type="ECO:0000313" key="3">
    <source>
        <dbReference type="EMBL" id="NYE70838.1"/>
    </source>
</evidence>
<name>A0A7Y9I650_9ACTN</name>
<sequence>MPRLLGFLIILLIGWLIAKGLSKLVSLLLSKIGFGNLLEKAGLKQFVARANIDIGGLIVKIVYYFVLLIALQFAFSAFGPNPVEQLLTTIITFLPRVIVAIILVVIAAAVAKVLKDLVLSVLAGRSFANLLANLVYGLVVALGAIAAVNQLGVATTVTTPVLITVLGTIGGVIIVGVGGGLIRPMQQRWEGWLQNLSEQLAAPPQNTPEQPARAAEPADQTGYVGDPGQTGYAGDPGQGGYGGDPGQAGYPGDPGQPPRQ</sequence>
<feature type="transmembrane region" description="Helical" evidence="2">
    <location>
        <begin position="93"/>
        <end position="114"/>
    </location>
</feature>
<feature type="compositionally biased region" description="Gly residues" evidence="1">
    <location>
        <begin position="234"/>
        <end position="246"/>
    </location>
</feature>
<evidence type="ECO:0000313" key="4">
    <source>
        <dbReference type="Proteomes" id="UP000569914"/>
    </source>
</evidence>
<dbReference type="AlphaFoldDB" id="A0A7Y9I650"/>
<keyword evidence="4" id="KW-1185">Reference proteome</keyword>
<feature type="transmembrane region" description="Helical" evidence="2">
    <location>
        <begin position="6"/>
        <end position="29"/>
    </location>
</feature>
<feature type="region of interest" description="Disordered" evidence="1">
    <location>
        <begin position="202"/>
        <end position="260"/>
    </location>
</feature>
<feature type="transmembrane region" description="Helical" evidence="2">
    <location>
        <begin position="160"/>
        <end position="182"/>
    </location>
</feature>
<comment type="caution">
    <text evidence="3">The sequence shown here is derived from an EMBL/GenBank/DDBJ whole genome shotgun (WGS) entry which is preliminary data.</text>
</comment>
<keyword evidence="2" id="KW-1133">Transmembrane helix</keyword>
<feature type="transmembrane region" description="Helical" evidence="2">
    <location>
        <begin position="126"/>
        <end position="148"/>
    </location>
</feature>
<feature type="transmembrane region" description="Helical" evidence="2">
    <location>
        <begin position="50"/>
        <end position="73"/>
    </location>
</feature>
<reference evidence="3 4" key="1">
    <citation type="submission" date="2020-07" db="EMBL/GenBank/DDBJ databases">
        <title>Sequencing the genomes of 1000 actinobacteria strains.</title>
        <authorList>
            <person name="Klenk H.-P."/>
        </authorList>
    </citation>
    <scope>NUCLEOTIDE SEQUENCE [LARGE SCALE GENOMIC DNA]</scope>
    <source>
        <strain evidence="3 4">DSM 22083</strain>
    </source>
</reference>
<dbReference type="EMBL" id="JACCBU010000001">
    <property type="protein sequence ID" value="NYE70838.1"/>
    <property type="molecule type" value="Genomic_DNA"/>
</dbReference>
<protein>
    <submittedName>
        <fullName evidence="3">Uncharacterized protein</fullName>
    </submittedName>
</protein>
<proteinExistence type="predicted"/>
<organism evidence="3 4">
    <name type="scientific">Microlunatus parietis</name>
    <dbReference type="NCBI Taxonomy" id="682979"/>
    <lineage>
        <taxon>Bacteria</taxon>
        <taxon>Bacillati</taxon>
        <taxon>Actinomycetota</taxon>
        <taxon>Actinomycetes</taxon>
        <taxon>Propionibacteriales</taxon>
        <taxon>Propionibacteriaceae</taxon>
        <taxon>Microlunatus</taxon>
    </lineage>
</organism>
<evidence type="ECO:0000256" key="1">
    <source>
        <dbReference type="SAM" id="MobiDB-lite"/>
    </source>
</evidence>